<feature type="binding site" evidence="9 11">
    <location>
        <position position="32"/>
    </location>
    <ligand>
        <name>substrate</name>
    </ligand>
</feature>
<feature type="binding site" evidence="9 11">
    <location>
        <position position="200"/>
    </location>
    <ligand>
        <name>substrate</name>
    </ligand>
</feature>
<dbReference type="GO" id="GO:0005829">
    <property type="term" value="C:cytosol"/>
    <property type="evidence" value="ECO:0007669"/>
    <property type="project" value="TreeGrafter"/>
</dbReference>
<keyword evidence="15" id="KW-1185">Reference proteome</keyword>
<dbReference type="Proteomes" id="UP000269669">
    <property type="component" value="Unassembled WGS sequence"/>
</dbReference>
<keyword evidence="5 9" id="KW-0665">Pyrimidine biosynthesis</keyword>
<evidence type="ECO:0000256" key="8">
    <source>
        <dbReference type="ARBA" id="ARBA00061012"/>
    </source>
</evidence>
<dbReference type="Gene3D" id="3.20.20.70">
    <property type="entry name" value="Aldolase class I"/>
    <property type="match status" value="1"/>
</dbReference>
<dbReference type="UniPathway" id="UPA00070">
    <property type="reaction ID" value="UER00120"/>
</dbReference>
<dbReference type="PANTHER" id="PTHR32119:SF2">
    <property type="entry name" value="OROTIDINE 5'-PHOSPHATE DECARBOXYLASE"/>
    <property type="match status" value="1"/>
</dbReference>
<feature type="active site" description="For OMPdecase activity" evidence="10">
    <location>
        <position position="86"/>
    </location>
</feature>
<evidence type="ECO:0000313" key="15">
    <source>
        <dbReference type="Proteomes" id="UP000269669"/>
    </source>
</evidence>
<comment type="function">
    <text evidence="1 9">Catalyzes the decarboxylation of orotidine 5'-monophosphate (OMP) to uridine 5'-monophosphate (UMP).</text>
</comment>
<dbReference type="NCBIfam" id="NF001273">
    <property type="entry name" value="PRK00230.1"/>
    <property type="match status" value="1"/>
</dbReference>
<dbReference type="PANTHER" id="PTHR32119">
    <property type="entry name" value="OROTIDINE 5'-PHOSPHATE DECARBOXYLASE"/>
    <property type="match status" value="1"/>
</dbReference>
<dbReference type="HAMAP" id="MF_01200_B">
    <property type="entry name" value="OMPdecase_type1_B"/>
    <property type="match status" value="1"/>
</dbReference>
<evidence type="ECO:0000256" key="4">
    <source>
        <dbReference type="ARBA" id="ARBA00022793"/>
    </source>
</evidence>
<accession>A0A3R9P6M1</accession>
<dbReference type="InterPro" id="IPR001754">
    <property type="entry name" value="OMPdeCOase_dom"/>
</dbReference>
<dbReference type="EMBL" id="RSDW01000001">
    <property type="protein sequence ID" value="RSL14599.1"/>
    <property type="molecule type" value="Genomic_DNA"/>
</dbReference>
<dbReference type="InterPro" id="IPR011060">
    <property type="entry name" value="RibuloseP-bd_barrel"/>
</dbReference>
<dbReference type="CDD" id="cd04725">
    <property type="entry name" value="OMP_decarboxylase_like"/>
    <property type="match status" value="1"/>
</dbReference>
<protein>
    <recommendedName>
        <fullName evidence="9">Orotidine 5'-phosphate decarboxylase</fullName>
        <ecNumber evidence="9">4.1.1.23</ecNumber>
    </recommendedName>
    <alternativeName>
        <fullName evidence="9">OMP decarboxylase</fullName>
        <shortName evidence="9">OMPDCase</shortName>
        <shortName evidence="9">OMPdecase</shortName>
    </alternativeName>
</protein>
<sequence length="257" mass="26160">MTKSVLHDGLSSDLVSPPGAQEAKDRLTVALDFPSAAEALKLVDRLEGACQWLKVGMELYYAAGNGLVEALRGRGYSVFLDLKLHDIPNTVAGAVRSVTRAGAGLLTVHAGGGAAMMRAAAEAANVPGGPRLLAVTVLTSMDAEELAGVGVAASPGNQVLLLARLAKAAGIDGMVCSAGEVEALRKVMGPETMLVVPGIRPVGSDIGDQRRVATPEVAIARGASMLVVGRPITKAADPGAAARAILKEIGRVVATTD</sequence>
<dbReference type="GO" id="GO:0004590">
    <property type="term" value="F:orotidine-5'-phosphate decarboxylase activity"/>
    <property type="evidence" value="ECO:0007669"/>
    <property type="project" value="UniProtKB-UniRule"/>
</dbReference>
<evidence type="ECO:0000256" key="12">
    <source>
        <dbReference type="RuleBase" id="RU000512"/>
    </source>
</evidence>
<dbReference type="NCBIfam" id="TIGR01740">
    <property type="entry name" value="pyrF"/>
    <property type="match status" value="1"/>
</dbReference>
<reference evidence="14 15" key="1">
    <citation type="submission" date="2018-12" db="EMBL/GenBank/DDBJ databases">
        <title>Sequencing of bacterial isolates from soil warming experiment in Harvard Forest, Massachusetts, USA.</title>
        <authorList>
            <person name="Deangelis K."/>
        </authorList>
    </citation>
    <scope>NUCLEOTIDE SEQUENCE [LARGE SCALE GENOMIC DNA]</scope>
    <source>
        <strain evidence="14 15">EB153</strain>
    </source>
</reference>
<dbReference type="GO" id="GO:0006207">
    <property type="term" value="P:'de novo' pyrimidine nucleobase biosynthetic process"/>
    <property type="evidence" value="ECO:0007669"/>
    <property type="project" value="InterPro"/>
</dbReference>
<evidence type="ECO:0000256" key="7">
    <source>
        <dbReference type="ARBA" id="ARBA00049157"/>
    </source>
</evidence>
<dbReference type="InterPro" id="IPR013785">
    <property type="entry name" value="Aldolase_TIM"/>
</dbReference>
<dbReference type="Pfam" id="PF00215">
    <property type="entry name" value="OMPdecase"/>
    <property type="match status" value="1"/>
</dbReference>
<feature type="active site" description="For OMPdecase activity" evidence="10">
    <location>
        <position position="81"/>
    </location>
</feature>
<evidence type="ECO:0000256" key="11">
    <source>
        <dbReference type="PIRSR" id="PIRSR614732-2"/>
    </source>
</evidence>
<dbReference type="OrthoDB" id="9806203at2"/>
<comment type="similarity">
    <text evidence="8 9">Belongs to the OMP decarboxylase family. Type 1 subfamily.</text>
</comment>
<feature type="binding site" evidence="9 11">
    <location>
        <position position="209"/>
    </location>
    <ligand>
        <name>substrate</name>
    </ligand>
</feature>
<evidence type="ECO:0000256" key="3">
    <source>
        <dbReference type="ARBA" id="ARBA00011738"/>
    </source>
</evidence>
<keyword evidence="4 9" id="KW-0210">Decarboxylase</keyword>
<feature type="binding site" evidence="9 11">
    <location>
        <position position="229"/>
    </location>
    <ligand>
        <name>substrate</name>
    </ligand>
</feature>
<dbReference type="InterPro" id="IPR018089">
    <property type="entry name" value="OMPdecase_AS"/>
</dbReference>
<dbReference type="RefSeq" id="WP_125483442.1">
    <property type="nucleotide sequence ID" value="NZ_RSDW01000001.1"/>
</dbReference>
<feature type="active site" description="For OMPdecase activity" evidence="10">
    <location>
        <position position="83"/>
    </location>
</feature>
<feature type="active site" description="Proton donor" evidence="9">
    <location>
        <position position="83"/>
    </location>
</feature>
<evidence type="ECO:0000256" key="6">
    <source>
        <dbReference type="ARBA" id="ARBA00023239"/>
    </source>
</evidence>
<dbReference type="GO" id="GO:0044205">
    <property type="term" value="P:'de novo' UMP biosynthetic process"/>
    <property type="evidence" value="ECO:0007669"/>
    <property type="project" value="UniProtKB-UniRule"/>
</dbReference>
<feature type="binding site" evidence="9 11">
    <location>
        <position position="139"/>
    </location>
    <ligand>
        <name>substrate</name>
    </ligand>
</feature>
<evidence type="ECO:0000256" key="10">
    <source>
        <dbReference type="PIRSR" id="PIRSR614732-1"/>
    </source>
</evidence>
<proteinExistence type="inferred from homology"/>
<feature type="binding site" evidence="9 11">
    <location>
        <position position="230"/>
    </location>
    <ligand>
        <name>substrate</name>
    </ligand>
</feature>
<gene>
    <name evidence="9" type="primary">pyrF</name>
    <name evidence="14" type="ORF">EDE15_0051</name>
</gene>
<evidence type="ECO:0000256" key="1">
    <source>
        <dbReference type="ARBA" id="ARBA00002356"/>
    </source>
</evidence>
<comment type="catalytic activity">
    <reaction evidence="7 9 12">
        <text>orotidine 5'-phosphate + H(+) = UMP + CO2</text>
        <dbReference type="Rhea" id="RHEA:11596"/>
        <dbReference type="ChEBI" id="CHEBI:15378"/>
        <dbReference type="ChEBI" id="CHEBI:16526"/>
        <dbReference type="ChEBI" id="CHEBI:57538"/>
        <dbReference type="ChEBI" id="CHEBI:57865"/>
        <dbReference type="EC" id="4.1.1.23"/>
    </reaction>
</comment>
<comment type="pathway">
    <text evidence="2 9 12">Pyrimidine metabolism; UMP biosynthesis via de novo pathway; UMP from orotate: step 2/2.</text>
</comment>
<dbReference type="FunFam" id="3.20.20.70:FF:000015">
    <property type="entry name" value="Orotidine 5'-phosphate decarboxylase"/>
    <property type="match status" value="1"/>
</dbReference>
<dbReference type="SUPFAM" id="SSF51366">
    <property type="entry name" value="Ribulose-phoshate binding barrel"/>
    <property type="match status" value="1"/>
</dbReference>
<dbReference type="PROSITE" id="PS00156">
    <property type="entry name" value="OMPDECASE"/>
    <property type="match status" value="1"/>
</dbReference>
<feature type="binding site" evidence="9">
    <location>
        <begin position="81"/>
        <end position="90"/>
    </location>
    <ligand>
        <name>substrate</name>
    </ligand>
</feature>
<evidence type="ECO:0000256" key="2">
    <source>
        <dbReference type="ARBA" id="ARBA00004861"/>
    </source>
</evidence>
<dbReference type="InterPro" id="IPR047596">
    <property type="entry name" value="OMPdecase_bac"/>
</dbReference>
<feature type="domain" description="Orotidine 5'-phosphate decarboxylase" evidence="13">
    <location>
        <begin position="26"/>
        <end position="245"/>
    </location>
</feature>
<evidence type="ECO:0000313" key="14">
    <source>
        <dbReference type="EMBL" id="RSL14599.1"/>
    </source>
</evidence>
<evidence type="ECO:0000256" key="9">
    <source>
        <dbReference type="HAMAP-Rule" id="MF_01200"/>
    </source>
</evidence>
<evidence type="ECO:0000256" key="5">
    <source>
        <dbReference type="ARBA" id="ARBA00022975"/>
    </source>
</evidence>
<organism evidence="14 15">
    <name type="scientific">Edaphobacter aggregans</name>
    <dbReference type="NCBI Taxonomy" id="570835"/>
    <lineage>
        <taxon>Bacteria</taxon>
        <taxon>Pseudomonadati</taxon>
        <taxon>Acidobacteriota</taxon>
        <taxon>Terriglobia</taxon>
        <taxon>Terriglobales</taxon>
        <taxon>Acidobacteriaceae</taxon>
        <taxon>Edaphobacter</taxon>
    </lineage>
</organism>
<dbReference type="InterPro" id="IPR014732">
    <property type="entry name" value="OMPdecase"/>
</dbReference>
<comment type="subunit">
    <text evidence="3 9">Homodimer.</text>
</comment>
<dbReference type="AlphaFoldDB" id="A0A3R9P6M1"/>
<name>A0A3R9P6M1_9BACT</name>
<feature type="binding site" evidence="9 11">
    <location>
        <position position="54"/>
    </location>
    <ligand>
        <name>substrate</name>
    </ligand>
</feature>
<evidence type="ECO:0000259" key="13">
    <source>
        <dbReference type="SMART" id="SM00934"/>
    </source>
</evidence>
<dbReference type="SMART" id="SM00934">
    <property type="entry name" value="OMPdecase"/>
    <property type="match status" value="1"/>
</dbReference>
<keyword evidence="6 9" id="KW-0456">Lyase</keyword>
<comment type="caution">
    <text evidence="14">The sequence shown here is derived from an EMBL/GenBank/DDBJ whole genome shotgun (WGS) entry which is preliminary data.</text>
</comment>
<dbReference type="EC" id="4.1.1.23" evidence="9"/>